<reference evidence="2 3" key="1">
    <citation type="submission" date="2024-09" db="EMBL/GenBank/DDBJ databases">
        <title>Chromosome-scale assembly of Riccia fluitans.</title>
        <authorList>
            <person name="Paukszto L."/>
            <person name="Sawicki J."/>
            <person name="Karawczyk K."/>
            <person name="Piernik-Szablinska J."/>
            <person name="Szczecinska M."/>
            <person name="Mazdziarz M."/>
        </authorList>
    </citation>
    <scope>NUCLEOTIDE SEQUENCE [LARGE SCALE GENOMIC DNA]</scope>
    <source>
        <strain evidence="2">Rf_01</strain>
        <tissue evidence="2">Aerial parts of the thallus</tissue>
    </source>
</reference>
<comment type="caution">
    <text evidence="2">The sequence shown here is derived from an EMBL/GenBank/DDBJ whole genome shotgun (WGS) entry which is preliminary data.</text>
</comment>
<sequence>MTPSPNFIKVQVNTEDALAAGPSSCVDTQRQEKGKAPAGNEEDALAEPALATNEPTANDEERRGTKRKALAEKPKSRPKVRKAKNPTEMIDLSEEAKKEAESVLAEDTLEAKVDDTESFRLAVLFGSQTITNILQILAKSRTKVERVTRQRMSL</sequence>
<evidence type="ECO:0000256" key="1">
    <source>
        <dbReference type="SAM" id="MobiDB-lite"/>
    </source>
</evidence>
<protein>
    <submittedName>
        <fullName evidence="2">Uncharacterized protein</fullName>
    </submittedName>
</protein>
<feature type="region of interest" description="Disordered" evidence="1">
    <location>
        <begin position="13"/>
        <end position="96"/>
    </location>
</feature>
<organism evidence="2 3">
    <name type="scientific">Riccia fluitans</name>
    <dbReference type="NCBI Taxonomy" id="41844"/>
    <lineage>
        <taxon>Eukaryota</taxon>
        <taxon>Viridiplantae</taxon>
        <taxon>Streptophyta</taxon>
        <taxon>Embryophyta</taxon>
        <taxon>Marchantiophyta</taxon>
        <taxon>Marchantiopsida</taxon>
        <taxon>Marchantiidae</taxon>
        <taxon>Marchantiales</taxon>
        <taxon>Ricciaceae</taxon>
        <taxon>Riccia</taxon>
    </lineage>
</organism>
<dbReference type="Proteomes" id="UP001605036">
    <property type="component" value="Unassembled WGS sequence"/>
</dbReference>
<evidence type="ECO:0000313" key="3">
    <source>
        <dbReference type="Proteomes" id="UP001605036"/>
    </source>
</evidence>
<gene>
    <name evidence="2" type="ORF">R1flu_023498</name>
</gene>
<feature type="compositionally biased region" description="Basic and acidic residues" evidence="1">
    <location>
        <begin position="59"/>
        <end position="75"/>
    </location>
</feature>
<proteinExistence type="predicted"/>
<evidence type="ECO:0000313" key="2">
    <source>
        <dbReference type="EMBL" id="KAL2611806.1"/>
    </source>
</evidence>
<accession>A0ABD1XV70</accession>
<name>A0ABD1XV70_9MARC</name>
<dbReference type="EMBL" id="JBHFFA010000007">
    <property type="protein sequence ID" value="KAL2611806.1"/>
    <property type="molecule type" value="Genomic_DNA"/>
</dbReference>
<keyword evidence="3" id="KW-1185">Reference proteome</keyword>
<dbReference type="AlphaFoldDB" id="A0ABD1XV70"/>